<protein>
    <recommendedName>
        <fullName evidence="2">RING-type domain-containing protein</fullName>
    </recommendedName>
</protein>
<comment type="caution">
    <text evidence="3">The sequence shown here is derived from an EMBL/GenBank/DDBJ whole genome shotgun (WGS) entry which is preliminary data.</text>
</comment>
<dbReference type="Pfam" id="PF13639">
    <property type="entry name" value="zf-RING_2"/>
    <property type="match status" value="1"/>
</dbReference>
<organism evidence="3 4">
    <name type="scientific">Dendryphion nanum</name>
    <dbReference type="NCBI Taxonomy" id="256645"/>
    <lineage>
        <taxon>Eukaryota</taxon>
        <taxon>Fungi</taxon>
        <taxon>Dikarya</taxon>
        <taxon>Ascomycota</taxon>
        <taxon>Pezizomycotina</taxon>
        <taxon>Dothideomycetes</taxon>
        <taxon>Pleosporomycetidae</taxon>
        <taxon>Pleosporales</taxon>
        <taxon>Torulaceae</taxon>
        <taxon>Dendryphion</taxon>
    </lineage>
</organism>
<dbReference type="AlphaFoldDB" id="A0A9P9D9D0"/>
<dbReference type="InterPro" id="IPR013083">
    <property type="entry name" value="Znf_RING/FYVE/PHD"/>
</dbReference>
<dbReference type="Gene3D" id="3.30.40.10">
    <property type="entry name" value="Zinc/RING finger domain, C3HC4 (zinc finger)"/>
    <property type="match status" value="1"/>
</dbReference>
<dbReference type="GO" id="GO:0008270">
    <property type="term" value="F:zinc ion binding"/>
    <property type="evidence" value="ECO:0007669"/>
    <property type="project" value="UniProtKB-KW"/>
</dbReference>
<name>A0A9P9D9D0_9PLEO</name>
<dbReference type="PROSITE" id="PS50089">
    <property type="entry name" value="ZF_RING_2"/>
    <property type="match status" value="1"/>
</dbReference>
<evidence type="ECO:0000259" key="2">
    <source>
        <dbReference type="PROSITE" id="PS50089"/>
    </source>
</evidence>
<dbReference type="SUPFAM" id="SSF57850">
    <property type="entry name" value="RING/U-box"/>
    <property type="match status" value="1"/>
</dbReference>
<evidence type="ECO:0000256" key="1">
    <source>
        <dbReference type="PROSITE-ProRule" id="PRU00175"/>
    </source>
</evidence>
<keyword evidence="1" id="KW-0479">Metal-binding</keyword>
<dbReference type="InterPro" id="IPR001841">
    <property type="entry name" value="Znf_RING"/>
</dbReference>
<evidence type="ECO:0000313" key="3">
    <source>
        <dbReference type="EMBL" id="KAH7115071.1"/>
    </source>
</evidence>
<keyword evidence="1" id="KW-0862">Zinc</keyword>
<dbReference type="OrthoDB" id="21204at2759"/>
<evidence type="ECO:0000313" key="4">
    <source>
        <dbReference type="Proteomes" id="UP000700596"/>
    </source>
</evidence>
<dbReference type="EMBL" id="JAGMWT010000016">
    <property type="protein sequence ID" value="KAH7115071.1"/>
    <property type="molecule type" value="Genomic_DNA"/>
</dbReference>
<sequence length="208" mass="24001">MRFFSSTKTLPSYSAFVPIHLTPVTPPQSDSFCAMCILPPRPPSGALRSGSPFVFDYANVVQTPCGHMFHWTCLSIAVAFHNSCPECLQILYLDAESPRSSSFDEMRVLCAEIEELRKRHPPVEQHPEWKLALIVRRAQIFRREHEEQSEASRFHEELLRAEVDDRREKRLQKLAGGGTKRKKRDVLLKPWRSVKSAWAWGIAKMKKR</sequence>
<keyword evidence="1" id="KW-0863">Zinc-finger</keyword>
<keyword evidence="4" id="KW-1185">Reference proteome</keyword>
<proteinExistence type="predicted"/>
<gene>
    <name evidence="3" type="ORF">B0J11DRAFT_510678</name>
</gene>
<accession>A0A9P9D9D0</accession>
<dbReference type="Proteomes" id="UP000700596">
    <property type="component" value="Unassembled WGS sequence"/>
</dbReference>
<reference evidence="3" key="1">
    <citation type="journal article" date="2021" name="Nat. Commun.">
        <title>Genetic determinants of endophytism in the Arabidopsis root mycobiome.</title>
        <authorList>
            <person name="Mesny F."/>
            <person name="Miyauchi S."/>
            <person name="Thiergart T."/>
            <person name="Pickel B."/>
            <person name="Atanasova L."/>
            <person name="Karlsson M."/>
            <person name="Huettel B."/>
            <person name="Barry K.W."/>
            <person name="Haridas S."/>
            <person name="Chen C."/>
            <person name="Bauer D."/>
            <person name="Andreopoulos W."/>
            <person name="Pangilinan J."/>
            <person name="LaButti K."/>
            <person name="Riley R."/>
            <person name="Lipzen A."/>
            <person name="Clum A."/>
            <person name="Drula E."/>
            <person name="Henrissat B."/>
            <person name="Kohler A."/>
            <person name="Grigoriev I.V."/>
            <person name="Martin F.M."/>
            <person name="Hacquard S."/>
        </authorList>
    </citation>
    <scope>NUCLEOTIDE SEQUENCE</scope>
    <source>
        <strain evidence="3">MPI-CAGE-CH-0243</strain>
    </source>
</reference>
<feature type="domain" description="RING-type" evidence="2">
    <location>
        <begin position="33"/>
        <end position="87"/>
    </location>
</feature>
<dbReference type="SMART" id="SM00184">
    <property type="entry name" value="RING"/>
    <property type="match status" value="1"/>
</dbReference>